<feature type="domain" description="Protein FecR C-terminal" evidence="1">
    <location>
        <begin position="16"/>
        <end position="81"/>
    </location>
</feature>
<proteinExistence type="predicted"/>
<evidence type="ECO:0000259" key="1">
    <source>
        <dbReference type="Pfam" id="PF16344"/>
    </source>
</evidence>
<gene>
    <name evidence="2" type="ORF">FSA05_18790</name>
</gene>
<evidence type="ECO:0000313" key="3">
    <source>
        <dbReference type="Proteomes" id="UP000315827"/>
    </source>
</evidence>
<dbReference type="EMBL" id="VOHW01000015">
    <property type="protein sequence ID" value="TWV59286.1"/>
    <property type="molecule type" value="Genomic_DNA"/>
</dbReference>
<reference evidence="2 3" key="1">
    <citation type="submission" date="2019-07" db="EMBL/GenBank/DDBJ databases">
        <title>Genome sequencing of Parabacteroides distasonis iSURF_7.</title>
        <authorList>
            <person name="Degefu H.N."/>
            <person name="Ruoff K.L."/>
            <person name="Price C.E."/>
            <person name="Valls R.A."/>
            <person name="O'Toole G.A."/>
        </authorList>
    </citation>
    <scope>NUCLEOTIDE SEQUENCE [LARGE SCALE GENOMIC DNA]</scope>
    <source>
        <strain evidence="2 3">CFPLTA003_1B</strain>
    </source>
</reference>
<dbReference type="RefSeq" id="WP_146376015.1">
    <property type="nucleotide sequence ID" value="NZ_VOHW01000015.1"/>
</dbReference>
<sequence>MRIDPYKWYAWKDGALVFWDDPLECVFKKIGQTFNVDIILKDTDIAHQLYRTTFRQESLDEILCLLRLTAPIRYEYSNRKVDVSSL</sequence>
<dbReference type="AlphaFoldDB" id="A0A5C6KAC4"/>
<dbReference type="Proteomes" id="UP000315827">
    <property type="component" value="Unassembled WGS sequence"/>
</dbReference>
<dbReference type="InterPro" id="IPR032508">
    <property type="entry name" value="FecR_C"/>
</dbReference>
<name>A0A5C6KAC4_PARDI</name>
<dbReference type="Pfam" id="PF16344">
    <property type="entry name" value="FecR_C"/>
    <property type="match status" value="1"/>
</dbReference>
<evidence type="ECO:0000313" key="2">
    <source>
        <dbReference type="EMBL" id="TWV59286.1"/>
    </source>
</evidence>
<comment type="caution">
    <text evidence="2">The sequence shown here is derived from an EMBL/GenBank/DDBJ whole genome shotgun (WGS) entry which is preliminary data.</text>
</comment>
<dbReference type="Gene3D" id="3.55.50.30">
    <property type="match status" value="1"/>
</dbReference>
<organism evidence="2 3">
    <name type="scientific">Parabacteroides distasonis</name>
    <dbReference type="NCBI Taxonomy" id="823"/>
    <lineage>
        <taxon>Bacteria</taxon>
        <taxon>Pseudomonadati</taxon>
        <taxon>Bacteroidota</taxon>
        <taxon>Bacteroidia</taxon>
        <taxon>Bacteroidales</taxon>
        <taxon>Tannerellaceae</taxon>
        <taxon>Parabacteroides</taxon>
    </lineage>
</organism>
<accession>A0A5C6KAC4</accession>
<protein>
    <submittedName>
        <fullName evidence="2">DUF4974 domain-containing protein</fullName>
    </submittedName>
</protein>